<dbReference type="UniPathway" id="UPA00049">
    <property type="reaction ID" value="UER00062"/>
</dbReference>
<dbReference type="AlphaFoldDB" id="A0A1M5WL26"/>
<evidence type="ECO:0000256" key="16">
    <source>
        <dbReference type="PIRSR" id="PIRSR006468-1"/>
    </source>
</evidence>
<dbReference type="UniPathway" id="UPA00047">
    <property type="reaction ID" value="UER00058"/>
</dbReference>
<comment type="function">
    <text evidence="2">Acts on leucine, isoleucine and valine.</text>
</comment>
<evidence type="ECO:0000256" key="2">
    <source>
        <dbReference type="ARBA" id="ARBA00003109"/>
    </source>
</evidence>
<dbReference type="SUPFAM" id="SSF56752">
    <property type="entry name" value="D-aminoacid aminotransferase-like PLP-dependent enzymes"/>
    <property type="match status" value="1"/>
</dbReference>
<dbReference type="NCBIfam" id="TIGR01123">
    <property type="entry name" value="ilvE_II"/>
    <property type="match status" value="1"/>
</dbReference>
<evidence type="ECO:0000256" key="8">
    <source>
        <dbReference type="ARBA" id="ARBA00022576"/>
    </source>
</evidence>
<dbReference type="GO" id="GO:0004084">
    <property type="term" value="F:branched-chain-amino-acid transaminase activity"/>
    <property type="evidence" value="ECO:0007669"/>
    <property type="project" value="UniProtKB-EC"/>
</dbReference>
<dbReference type="GO" id="GO:0009099">
    <property type="term" value="P:L-valine biosynthetic process"/>
    <property type="evidence" value="ECO:0007669"/>
    <property type="project" value="UniProtKB-UniPathway"/>
</dbReference>
<evidence type="ECO:0000256" key="6">
    <source>
        <dbReference type="ARBA" id="ARBA00009320"/>
    </source>
</evidence>
<protein>
    <recommendedName>
        <fullName evidence="7">branched-chain-amino-acid transaminase</fullName>
        <ecNumber evidence="7">2.6.1.42</ecNumber>
    </recommendedName>
</protein>
<sequence>MTTTSTPAFATKRIAKSRISEVDFNNLEFGKYISDHMLMVDYVNGKWQEPSILPFGDIMMSPAMLSLHYGQSVFEGMKAFRNKNGDICIFRPQKHSERLNKSLARMCMPEIPEELFIQSLHAIVETDQSWIPTSEGASLYIRPVVFAYEPRLGVKIADHFKFFVLTSPAGAYFSKPTRLKVEETFVRAAEGGTGFAKCAGNYGGAFYPTQVARQEGFDQVLWTDAKEHKYIDEAGVMNVMFVIDGKVITPKLTTALLDGVTRDTIIKLAPSLGMTVEERRVSVAEIEEAFKKGTLTEAFGAGTAAVVSPIAAINIHGVDYSVPAVTPDSFQQRAKEKLNNIRLGVEPDVHGWNYIIPAR</sequence>
<dbReference type="UniPathway" id="UPA00048">
    <property type="reaction ID" value="UER00073"/>
</dbReference>
<comment type="catalytic activity">
    <reaction evidence="15">
        <text>L-leucine + 2-oxoglutarate = 4-methyl-2-oxopentanoate + L-glutamate</text>
        <dbReference type="Rhea" id="RHEA:18321"/>
        <dbReference type="ChEBI" id="CHEBI:16810"/>
        <dbReference type="ChEBI" id="CHEBI:17865"/>
        <dbReference type="ChEBI" id="CHEBI:29985"/>
        <dbReference type="ChEBI" id="CHEBI:57427"/>
        <dbReference type="EC" id="2.6.1.42"/>
    </reaction>
</comment>
<gene>
    <name evidence="17" type="ORF">SAMN04488109_5798</name>
</gene>
<dbReference type="NCBIfam" id="NF009897">
    <property type="entry name" value="PRK13357.1"/>
    <property type="match status" value="1"/>
</dbReference>
<keyword evidence="10 17" id="KW-0808">Transferase</keyword>
<dbReference type="PIRSF" id="PIRSF006468">
    <property type="entry name" value="BCAT1"/>
    <property type="match status" value="1"/>
</dbReference>
<evidence type="ECO:0000256" key="9">
    <source>
        <dbReference type="ARBA" id="ARBA00022605"/>
    </source>
</evidence>
<evidence type="ECO:0000256" key="14">
    <source>
        <dbReference type="ARBA" id="ARBA00048798"/>
    </source>
</evidence>
<evidence type="ECO:0000313" key="17">
    <source>
        <dbReference type="EMBL" id="SHH88235.1"/>
    </source>
</evidence>
<comment type="pathway">
    <text evidence="5">Amino-acid biosynthesis; L-leucine biosynthesis; L-leucine from 3-methyl-2-oxobutanoate: step 4/4.</text>
</comment>
<dbReference type="CDD" id="cd01557">
    <property type="entry name" value="BCAT_beta_family"/>
    <property type="match status" value="1"/>
</dbReference>
<keyword evidence="11" id="KW-0663">Pyridoxal phosphate</keyword>
<keyword evidence="8 17" id="KW-0032">Aminotransferase</keyword>
<keyword evidence="12" id="KW-0100">Branched-chain amino acid biosynthesis</keyword>
<evidence type="ECO:0000313" key="18">
    <source>
        <dbReference type="Proteomes" id="UP000184212"/>
    </source>
</evidence>
<comment type="catalytic activity">
    <reaction evidence="14">
        <text>L-isoleucine + 2-oxoglutarate = (S)-3-methyl-2-oxopentanoate + L-glutamate</text>
        <dbReference type="Rhea" id="RHEA:24801"/>
        <dbReference type="ChEBI" id="CHEBI:16810"/>
        <dbReference type="ChEBI" id="CHEBI:29985"/>
        <dbReference type="ChEBI" id="CHEBI:35146"/>
        <dbReference type="ChEBI" id="CHEBI:58045"/>
        <dbReference type="EC" id="2.6.1.42"/>
    </reaction>
</comment>
<evidence type="ECO:0000256" key="5">
    <source>
        <dbReference type="ARBA" id="ARBA00005072"/>
    </source>
</evidence>
<dbReference type="PANTHER" id="PTHR11825:SF44">
    <property type="entry name" value="BRANCHED-CHAIN-AMINO-ACID AMINOTRANSFERASE"/>
    <property type="match status" value="1"/>
</dbReference>
<comment type="catalytic activity">
    <reaction evidence="13">
        <text>L-valine + 2-oxoglutarate = 3-methyl-2-oxobutanoate + L-glutamate</text>
        <dbReference type="Rhea" id="RHEA:24813"/>
        <dbReference type="ChEBI" id="CHEBI:11851"/>
        <dbReference type="ChEBI" id="CHEBI:16810"/>
        <dbReference type="ChEBI" id="CHEBI:29985"/>
        <dbReference type="ChEBI" id="CHEBI:57762"/>
        <dbReference type="EC" id="2.6.1.42"/>
    </reaction>
</comment>
<dbReference type="STRING" id="947013.SAMN04488109_5798"/>
<comment type="cofactor">
    <cofactor evidence="1">
        <name>pyridoxal 5'-phosphate</name>
        <dbReference type="ChEBI" id="CHEBI:597326"/>
    </cofactor>
</comment>
<evidence type="ECO:0000256" key="3">
    <source>
        <dbReference type="ARBA" id="ARBA00004824"/>
    </source>
</evidence>
<dbReference type="Gene3D" id="3.30.470.10">
    <property type="match status" value="1"/>
</dbReference>
<dbReference type="RefSeq" id="WP_073141678.1">
    <property type="nucleotide sequence ID" value="NZ_FQWQ01000005.1"/>
</dbReference>
<keyword evidence="9" id="KW-0028">Amino-acid biosynthesis</keyword>
<dbReference type="EMBL" id="FQWQ01000005">
    <property type="protein sequence ID" value="SHH88235.1"/>
    <property type="molecule type" value="Genomic_DNA"/>
</dbReference>
<evidence type="ECO:0000256" key="1">
    <source>
        <dbReference type="ARBA" id="ARBA00001933"/>
    </source>
</evidence>
<evidence type="ECO:0000256" key="13">
    <source>
        <dbReference type="ARBA" id="ARBA00048212"/>
    </source>
</evidence>
<reference evidence="17 18" key="1">
    <citation type="submission" date="2016-11" db="EMBL/GenBank/DDBJ databases">
        <authorList>
            <person name="Jaros S."/>
            <person name="Januszkiewicz K."/>
            <person name="Wedrychowicz H."/>
        </authorList>
    </citation>
    <scope>NUCLEOTIDE SEQUENCE [LARGE SCALE GENOMIC DNA]</scope>
    <source>
        <strain evidence="17 18">DSM 24574</strain>
    </source>
</reference>
<dbReference type="Gene3D" id="3.20.10.10">
    <property type="entry name" value="D-amino Acid Aminotransferase, subunit A, domain 2"/>
    <property type="match status" value="1"/>
</dbReference>
<dbReference type="InterPro" id="IPR036038">
    <property type="entry name" value="Aminotransferase-like"/>
</dbReference>
<dbReference type="PANTHER" id="PTHR11825">
    <property type="entry name" value="SUBGROUP IIII AMINOTRANSFERASE"/>
    <property type="match status" value="1"/>
</dbReference>
<organism evidence="17 18">
    <name type="scientific">Chryseolinea serpens</name>
    <dbReference type="NCBI Taxonomy" id="947013"/>
    <lineage>
        <taxon>Bacteria</taxon>
        <taxon>Pseudomonadati</taxon>
        <taxon>Bacteroidota</taxon>
        <taxon>Cytophagia</taxon>
        <taxon>Cytophagales</taxon>
        <taxon>Fulvivirgaceae</taxon>
        <taxon>Chryseolinea</taxon>
    </lineage>
</organism>
<keyword evidence="18" id="KW-1185">Reference proteome</keyword>
<evidence type="ECO:0000256" key="10">
    <source>
        <dbReference type="ARBA" id="ARBA00022679"/>
    </source>
</evidence>
<dbReference type="InterPro" id="IPR001544">
    <property type="entry name" value="Aminotrans_IV"/>
</dbReference>
<dbReference type="GO" id="GO:0009097">
    <property type="term" value="P:isoleucine biosynthetic process"/>
    <property type="evidence" value="ECO:0007669"/>
    <property type="project" value="UniProtKB-UniPathway"/>
</dbReference>
<dbReference type="InterPro" id="IPR043131">
    <property type="entry name" value="BCAT-like_N"/>
</dbReference>
<dbReference type="InterPro" id="IPR043132">
    <property type="entry name" value="BCAT-like_C"/>
</dbReference>
<dbReference type="EC" id="2.6.1.42" evidence="7"/>
<evidence type="ECO:0000256" key="12">
    <source>
        <dbReference type="ARBA" id="ARBA00023304"/>
    </source>
</evidence>
<evidence type="ECO:0000256" key="15">
    <source>
        <dbReference type="ARBA" id="ARBA00049229"/>
    </source>
</evidence>
<comment type="pathway">
    <text evidence="3">Amino-acid biosynthesis; L-isoleucine biosynthesis; L-isoleucine from 2-oxobutanoate: step 4/4.</text>
</comment>
<dbReference type="Pfam" id="PF01063">
    <property type="entry name" value="Aminotran_4"/>
    <property type="match status" value="1"/>
</dbReference>
<evidence type="ECO:0000256" key="11">
    <source>
        <dbReference type="ARBA" id="ARBA00022898"/>
    </source>
</evidence>
<comment type="similarity">
    <text evidence="6">Belongs to the class-IV pyridoxal-phosphate-dependent aminotransferase family.</text>
</comment>
<dbReference type="OrthoDB" id="9804984at2"/>
<dbReference type="InterPro" id="IPR005786">
    <property type="entry name" value="B_amino_transII"/>
</dbReference>
<evidence type="ECO:0000256" key="7">
    <source>
        <dbReference type="ARBA" id="ARBA00013053"/>
    </source>
</evidence>
<dbReference type="GO" id="GO:0009098">
    <property type="term" value="P:L-leucine biosynthetic process"/>
    <property type="evidence" value="ECO:0007669"/>
    <property type="project" value="UniProtKB-UniPathway"/>
</dbReference>
<evidence type="ECO:0000256" key="4">
    <source>
        <dbReference type="ARBA" id="ARBA00004931"/>
    </source>
</evidence>
<accession>A0A1M5WL26</accession>
<feature type="modified residue" description="N6-(pyridoxal phosphate)lysine" evidence="16">
    <location>
        <position position="197"/>
    </location>
</feature>
<comment type="pathway">
    <text evidence="4">Amino-acid biosynthesis; L-valine biosynthesis; L-valine from pyruvate: step 4/4.</text>
</comment>
<dbReference type="Proteomes" id="UP000184212">
    <property type="component" value="Unassembled WGS sequence"/>
</dbReference>
<name>A0A1M5WL26_9BACT</name>
<dbReference type="InterPro" id="IPR033939">
    <property type="entry name" value="BCAT_family"/>
</dbReference>
<proteinExistence type="inferred from homology"/>